<dbReference type="SUPFAM" id="SSF56935">
    <property type="entry name" value="Porins"/>
    <property type="match status" value="1"/>
</dbReference>
<dbReference type="Proteomes" id="UP001221208">
    <property type="component" value="Unassembled WGS sequence"/>
</dbReference>
<keyword evidence="9 15" id="KW-0675">Receptor</keyword>
<feature type="domain" description="TonB-dependent receptor-like beta-barrel" evidence="13">
    <location>
        <begin position="158"/>
        <end position="599"/>
    </location>
</feature>
<organism evidence="15 16">
    <name type="scientific">Janthinobacterium fluminis</name>
    <dbReference type="NCBI Taxonomy" id="2987524"/>
    <lineage>
        <taxon>Bacteria</taxon>
        <taxon>Pseudomonadati</taxon>
        <taxon>Pseudomonadota</taxon>
        <taxon>Betaproteobacteria</taxon>
        <taxon>Burkholderiales</taxon>
        <taxon>Oxalobacteraceae</taxon>
        <taxon>Janthinobacterium</taxon>
    </lineage>
</organism>
<evidence type="ECO:0000256" key="2">
    <source>
        <dbReference type="ARBA" id="ARBA00009810"/>
    </source>
</evidence>
<dbReference type="Pfam" id="PF07715">
    <property type="entry name" value="Plug"/>
    <property type="match status" value="1"/>
</dbReference>
<keyword evidence="10" id="KW-0998">Cell outer membrane</keyword>
<reference evidence="15 16" key="1">
    <citation type="submission" date="2022-10" db="EMBL/GenBank/DDBJ databases">
        <title>Janthinobacterium sp. hw3 Genome sequencing.</title>
        <authorList>
            <person name="Park S."/>
        </authorList>
    </citation>
    <scope>NUCLEOTIDE SEQUENCE [LARGE SCALE GENOMIC DNA]</scope>
    <source>
        <strain evidence="16">hw3</strain>
    </source>
</reference>
<dbReference type="EMBL" id="JAQQXR010000002">
    <property type="protein sequence ID" value="MDC8757552.1"/>
    <property type="molecule type" value="Genomic_DNA"/>
</dbReference>
<keyword evidence="4" id="KW-1134">Transmembrane beta strand</keyword>
<evidence type="ECO:0000256" key="12">
    <source>
        <dbReference type="SAM" id="SignalP"/>
    </source>
</evidence>
<sequence length="631" mass="67630">MTSPVPRRLAPVCVLALCLSAPALGADMALPSIVVSGARPGEDAAAPIGAVVISGEAIRRSGAGGLMAALRKLGVAVPRRHRAGKPGPRAGGAASLHEATLLDGASLAEQDPDDALLATLPLERIERVEISGGAGAAVINVVTRPPSATAAHGGVSAEAGQYGRREGRAAIAQAWDGFALDAAANGERSDNVRADSRFRRSGFSAAADWSGKDGGAGVNVESARQSARFQAPWHAWLDRRAARPDVEEEDLGALDSCRVGAFADRRIGNLKLSLDLTRREKTITTTYVRDYGRSVATYASGQTQLAPRLRHRAKGAGLANELVLGVDLARWRHASATDGGRVDTLQRSRALYLRDELKFDAHAARIAVGARRELFRREAHNPDYPDTVERSVQGHNAWDVEASIKPLPALTLHAKAGQSYRVDDKGYTSASLTPLAGEVAHDLELGAALEREAGSVGLRLFRRRLNNEIVFDQSLGQMGANRNLDPTQRHGVELDASARLGAEWQLSGRAQYLRARFSSAPRDDIDIALLPRHSVSARLSWLASAGHSADIGVQWSQLQRYGADAGRRCPAVLPSFTTFDARYARTLGPWELALGASNLADRRHSGLALSCQLALYQDERRQITLTARYSF</sequence>
<keyword evidence="3" id="KW-0813">Transport</keyword>
<keyword evidence="6 12" id="KW-0732">Signal</keyword>
<comment type="subcellular location">
    <subcellularLocation>
        <location evidence="1">Cell outer membrane</location>
        <topology evidence="1">Multi-pass membrane protein</topology>
    </subcellularLocation>
</comment>
<proteinExistence type="inferred from homology"/>
<feature type="domain" description="TonB-dependent receptor plug" evidence="14">
    <location>
        <begin position="47"/>
        <end position="137"/>
    </location>
</feature>
<evidence type="ECO:0000256" key="6">
    <source>
        <dbReference type="ARBA" id="ARBA00022729"/>
    </source>
</evidence>
<accession>A0ABT5JXT9</accession>
<evidence type="ECO:0000256" key="8">
    <source>
        <dbReference type="ARBA" id="ARBA00023136"/>
    </source>
</evidence>
<evidence type="ECO:0000256" key="7">
    <source>
        <dbReference type="ARBA" id="ARBA00023077"/>
    </source>
</evidence>
<evidence type="ECO:0000256" key="11">
    <source>
        <dbReference type="RuleBase" id="RU003357"/>
    </source>
</evidence>
<gene>
    <name evidence="15" type="ORF">OIK44_08135</name>
</gene>
<dbReference type="RefSeq" id="WP_273670224.1">
    <property type="nucleotide sequence ID" value="NZ_JAQQXR010000002.1"/>
</dbReference>
<feature type="signal peptide" evidence="12">
    <location>
        <begin position="1"/>
        <end position="25"/>
    </location>
</feature>
<evidence type="ECO:0000256" key="1">
    <source>
        <dbReference type="ARBA" id="ARBA00004571"/>
    </source>
</evidence>
<comment type="similarity">
    <text evidence="2 11">Belongs to the TonB-dependent receptor family.</text>
</comment>
<evidence type="ECO:0000256" key="5">
    <source>
        <dbReference type="ARBA" id="ARBA00022692"/>
    </source>
</evidence>
<dbReference type="PANTHER" id="PTHR30069:SF29">
    <property type="entry name" value="HEMOGLOBIN AND HEMOGLOBIN-HAPTOGLOBIN-BINDING PROTEIN 1-RELATED"/>
    <property type="match status" value="1"/>
</dbReference>
<dbReference type="InterPro" id="IPR037066">
    <property type="entry name" value="Plug_dom_sf"/>
</dbReference>
<keyword evidence="8 11" id="KW-0472">Membrane</keyword>
<dbReference type="Pfam" id="PF00593">
    <property type="entry name" value="TonB_dep_Rec_b-barrel"/>
    <property type="match status" value="1"/>
</dbReference>
<dbReference type="InterPro" id="IPR012910">
    <property type="entry name" value="Plug_dom"/>
</dbReference>
<keyword evidence="16" id="KW-1185">Reference proteome</keyword>
<dbReference type="InterPro" id="IPR039426">
    <property type="entry name" value="TonB-dep_rcpt-like"/>
</dbReference>
<dbReference type="InterPro" id="IPR036942">
    <property type="entry name" value="Beta-barrel_TonB_sf"/>
</dbReference>
<evidence type="ECO:0000259" key="14">
    <source>
        <dbReference type="Pfam" id="PF07715"/>
    </source>
</evidence>
<protein>
    <submittedName>
        <fullName evidence="15">TonB-dependent receptor</fullName>
    </submittedName>
</protein>
<keyword evidence="5" id="KW-0812">Transmembrane</keyword>
<dbReference type="InterPro" id="IPR000531">
    <property type="entry name" value="Beta-barrel_TonB"/>
</dbReference>
<dbReference type="Gene3D" id="2.40.170.20">
    <property type="entry name" value="TonB-dependent receptor, beta-barrel domain"/>
    <property type="match status" value="1"/>
</dbReference>
<dbReference type="PANTHER" id="PTHR30069">
    <property type="entry name" value="TONB-DEPENDENT OUTER MEMBRANE RECEPTOR"/>
    <property type="match status" value="1"/>
</dbReference>
<name>A0ABT5JXT9_9BURK</name>
<evidence type="ECO:0000259" key="13">
    <source>
        <dbReference type="Pfam" id="PF00593"/>
    </source>
</evidence>
<keyword evidence="7 11" id="KW-0798">TonB box</keyword>
<feature type="chain" id="PRO_5047176879" evidence="12">
    <location>
        <begin position="26"/>
        <end position="631"/>
    </location>
</feature>
<evidence type="ECO:0000256" key="3">
    <source>
        <dbReference type="ARBA" id="ARBA00022448"/>
    </source>
</evidence>
<evidence type="ECO:0000313" key="15">
    <source>
        <dbReference type="EMBL" id="MDC8757552.1"/>
    </source>
</evidence>
<evidence type="ECO:0000256" key="9">
    <source>
        <dbReference type="ARBA" id="ARBA00023170"/>
    </source>
</evidence>
<evidence type="ECO:0000313" key="16">
    <source>
        <dbReference type="Proteomes" id="UP001221208"/>
    </source>
</evidence>
<evidence type="ECO:0000256" key="4">
    <source>
        <dbReference type="ARBA" id="ARBA00022452"/>
    </source>
</evidence>
<evidence type="ECO:0000256" key="10">
    <source>
        <dbReference type="ARBA" id="ARBA00023237"/>
    </source>
</evidence>
<comment type="caution">
    <text evidence="15">The sequence shown here is derived from an EMBL/GenBank/DDBJ whole genome shotgun (WGS) entry which is preliminary data.</text>
</comment>
<dbReference type="Gene3D" id="2.170.130.10">
    <property type="entry name" value="TonB-dependent receptor, plug domain"/>
    <property type="match status" value="1"/>
</dbReference>